<evidence type="ECO:0000259" key="10">
    <source>
        <dbReference type="Pfam" id="PF00324"/>
    </source>
</evidence>
<dbReference type="Gene3D" id="1.20.1740.10">
    <property type="entry name" value="Amino acid/polyamine transporter I"/>
    <property type="match status" value="1"/>
</dbReference>
<feature type="transmembrane region" description="Helical" evidence="9">
    <location>
        <begin position="158"/>
        <end position="176"/>
    </location>
</feature>
<gene>
    <name evidence="11" type="ORF">LY89DRAFT_583232</name>
</gene>
<dbReference type="NCBIfam" id="TIGR00913">
    <property type="entry name" value="2A0310"/>
    <property type="match status" value="1"/>
</dbReference>
<protein>
    <submittedName>
        <fullName evidence="11">Amino acid permease</fullName>
    </submittedName>
</protein>
<name>A0A194XCU8_MOLSC</name>
<keyword evidence="2" id="KW-0813">Transport</keyword>
<proteinExistence type="predicted"/>
<dbReference type="InterPro" id="IPR004762">
    <property type="entry name" value="Amino_acid_permease_fungi"/>
</dbReference>
<evidence type="ECO:0000256" key="2">
    <source>
        <dbReference type="ARBA" id="ARBA00022448"/>
    </source>
</evidence>
<dbReference type="PANTHER" id="PTHR43341">
    <property type="entry name" value="AMINO ACID PERMEASE"/>
    <property type="match status" value="1"/>
</dbReference>
<feature type="domain" description="Amino acid permease/ SLC12A" evidence="10">
    <location>
        <begin position="42"/>
        <end position="507"/>
    </location>
</feature>
<feature type="transmembrane region" description="Helical" evidence="9">
    <location>
        <begin position="183"/>
        <end position="205"/>
    </location>
</feature>
<evidence type="ECO:0000256" key="5">
    <source>
        <dbReference type="ARBA" id="ARBA00022970"/>
    </source>
</evidence>
<dbReference type="PROSITE" id="PS00218">
    <property type="entry name" value="AMINO_ACID_PERMEASE_1"/>
    <property type="match status" value="1"/>
</dbReference>
<evidence type="ECO:0000313" key="12">
    <source>
        <dbReference type="Proteomes" id="UP000070700"/>
    </source>
</evidence>
<dbReference type="GO" id="GO:0005886">
    <property type="term" value="C:plasma membrane"/>
    <property type="evidence" value="ECO:0007669"/>
    <property type="project" value="UniProtKB-SubCell"/>
</dbReference>
<feature type="transmembrane region" description="Helical" evidence="9">
    <location>
        <begin position="233"/>
        <end position="253"/>
    </location>
</feature>
<reference evidence="11 12" key="1">
    <citation type="submission" date="2015-10" db="EMBL/GenBank/DDBJ databases">
        <title>Full genome of DAOMC 229536 Phialocephala scopiformis, a fungal endophyte of spruce producing the potent anti-insectan compound rugulosin.</title>
        <authorList>
            <consortium name="DOE Joint Genome Institute"/>
            <person name="Walker A.K."/>
            <person name="Frasz S.L."/>
            <person name="Seifert K.A."/>
            <person name="Miller J.D."/>
            <person name="Mondo S.J."/>
            <person name="Labutti K."/>
            <person name="Lipzen A."/>
            <person name="Dockter R."/>
            <person name="Kennedy M."/>
            <person name="Grigoriev I.V."/>
            <person name="Spatafora J.W."/>
        </authorList>
    </citation>
    <scope>NUCLEOTIDE SEQUENCE [LARGE SCALE GENOMIC DNA]</scope>
    <source>
        <strain evidence="11 12">CBS 120377</strain>
    </source>
</reference>
<dbReference type="EMBL" id="KQ947413">
    <property type="protein sequence ID" value="KUJ17976.1"/>
    <property type="molecule type" value="Genomic_DNA"/>
</dbReference>
<dbReference type="PANTHER" id="PTHR43341:SF1">
    <property type="entry name" value="GENERAL AMINO-ACID PERMEASE GAP1"/>
    <property type="match status" value="1"/>
</dbReference>
<dbReference type="InterPro" id="IPR004841">
    <property type="entry name" value="AA-permease/SLC12A_dom"/>
</dbReference>
<evidence type="ECO:0000256" key="9">
    <source>
        <dbReference type="SAM" id="Phobius"/>
    </source>
</evidence>
<sequence>MGVSEKEKYGSDIEATSPGLVSPADDVEVGEGGLKRNLKGRHMQMIAIGGSIGAGLFVGSGSALNSGGPASLVIDFIIIGFMLLLTVNALGELAALYPVAGSFYNYSIRFIDPAWGFAMGWNYAMNWLVVLPFELTTAGITIAFWTDPQNTGTPSVNVGVWITIFLVLVCVINIFGVKGYGEVEFVLGCIKVLAVIGFILLGVIIDCGGVPTDTRGYIGAQYWHNPGAFRNGFKGFCSVFVTASFAFGGTELVGLASAEAANPRKSIPKATKQVFWRITLFYVVSLFILGLIVPSDDKNLSNATGGNTRYSPFVLSFQLAGIKVLPSIFNAVITLSVISVANSCTFASTRTIQALCARGMGPSIGARVDKKGRPYVVLIVVLLFGCLAYINEAKSGGTIFTWLLSLSGLSNFFTWGSICFAHIRFRKAWKMNGRTTDDLPFAAMFGVIGSWIGLALNILCLIAQFYTALFPIGGSPNAEVFFESYLAAPIVILFFIGYKLYYRQWTLGVKLQDINIDEGRRELDLDAFRAEMDAERAEKASWPWWKRTWDFWM</sequence>
<feature type="transmembrane region" description="Helical" evidence="9">
    <location>
        <begin position="45"/>
        <end position="64"/>
    </location>
</feature>
<dbReference type="InParanoid" id="A0A194XCU8"/>
<keyword evidence="12" id="KW-1185">Reference proteome</keyword>
<accession>A0A194XCU8</accession>
<feature type="transmembrane region" description="Helical" evidence="9">
    <location>
        <begin position="375"/>
        <end position="393"/>
    </location>
</feature>
<dbReference type="GeneID" id="28818929"/>
<dbReference type="InterPro" id="IPR004840">
    <property type="entry name" value="Amino_acid_permease_CS"/>
</dbReference>
<dbReference type="RefSeq" id="XP_018072331.1">
    <property type="nucleotide sequence ID" value="XM_018209203.1"/>
</dbReference>
<evidence type="ECO:0000256" key="7">
    <source>
        <dbReference type="ARBA" id="ARBA00023136"/>
    </source>
</evidence>
<dbReference type="Pfam" id="PF00324">
    <property type="entry name" value="AA_permease"/>
    <property type="match status" value="1"/>
</dbReference>
<dbReference type="AlphaFoldDB" id="A0A194XCU8"/>
<evidence type="ECO:0000256" key="8">
    <source>
        <dbReference type="SAM" id="MobiDB-lite"/>
    </source>
</evidence>
<dbReference type="PIRSF" id="PIRSF006060">
    <property type="entry name" value="AA_transporter"/>
    <property type="match status" value="1"/>
</dbReference>
<feature type="transmembrane region" description="Helical" evidence="9">
    <location>
        <begin position="121"/>
        <end position="146"/>
    </location>
</feature>
<evidence type="ECO:0000256" key="4">
    <source>
        <dbReference type="ARBA" id="ARBA00022692"/>
    </source>
</evidence>
<dbReference type="KEGG" id="psco:LY89DRAFT_583232"/>
<evidence type="ECO:0000256" key="3">
    <source>
        <dbReference type="ARBA" id="ARBA00022475"/>
    </source>
</evidence>
<dbReference type="FunFam" id="1.20.1740.10:FF:000017">
    <property type="entry name" value="Amino acid permease"/>
    <property type="match status" value="1"/>
</dbReference>
<organism evidence="11 12">
    <name type="scientific">Mollisia scopiformis</name>
    <name type="common">Conifer needle endophyte fungus</name>
    <name type="synonym">Phialocephala scopiformis</name>
    <dbReference type="NCBI Taxonomy" id="149040"/>
    <lineage>
        <taxon>Eukaryota</taxon>
        <taxon>Fungi</taxon>
        <taxon>Dikarya</taxon>
        <taxon>Ascomycota</taxon>
        <taxon>Pezizomycotina</taxon>
        <taxon>Leotiomycetes</taxon>
        <taxon>Helotiales</taxon>
        <taxon>Mollisiaceae</taxon>
        <taxon>Mollisia</taxon>
    </lineage>
</organism>
<comment type="subcellular location">
    <subcellularLocation>
        <location evidence="1">Cell membrane</location>
        <topology evidence="1">Multi-pass membrane protein</topology>
    </subcellularLocation>
</comment>
<keyword evidence="3" id="KW-1003">Cell membrane</keyword>
<evidence type="ECO:0000256" key="1">
    <source>
        <dbReference type="ARBA" id="ARBA00004651"/>
    </source>
</evidence>
<dbReference type="OrthoDB" id="3900342at2759"/>
<feature type="transmembrane region" description="Helical" evidence="9">
    <location>
        <begin position="399"/>
        <end position="420"/>
    </location>
</feature>
<feature type="transmembrane region" description="Helical" evidence="9">
    <location>
        <begin position="441"/>
        <end position="465"/>
    </location>
</feature>
<feature type="transmembrane region" description="Helical" evidence="9">
    <location>
        <begin position="274"/>
        <end position="293"/>
    </location>
</feature>
<feature type="transmembrane region" description="Helical" evidence="9">
    <location>
        <begin position="313"/>
        <end position="341"/>
    </location>
</feature>
<keyword evidence="5" id="KW-0029">Amino-acid transport</keyword>
<dbReference type="Proteomes" id="UP000070700">
    <property type="component" value="Unassembled WGS sequence"/>
</dbReference>
<evidence type="ECO:0000256" key="6">
    <source>
        <dbReference type="ARBA" id="ARBA00022989"/>
    </source>
</evidence>
<keyword evidence="7 9" id="KW-0472">Membrane</keyword>
<keyword evidence="6 9" id="KW-1133">Transmembrane helix</keyword>
<evidence type="ECO:0000313" key="11">
    <source>
        <dbReference type="EMBL" id="KUJ17976.1"/>
    </source>
</evidence>
<feature type="region of interest" description="Disordered" evidence="8">
    <location>
        <begin position="1"/>
        <end position="22"/>
    </location>
</feature>
<dbReference type="InterPro" id="IPR050524">
    <property type="entry name" value="APC_YAT"/>
</dbReference>
<feature type="transmembrane region" description="Helical" evidence="9">
    <location>
        <begin position="76"/>
        <end position="100"/>
    </location>
</feature>
<dbReference type="GO" id="GO:0015171">
    <property type="term" value="F:amino acid transmembrane transporter activity"/>
    <property type="evidence" value="ECO:0007669"/>
    <property type="project" value="TreeGrafter"/>
</dbReference>
<feature type="compositionally biased region" description="Basic and acidic residues" evidence="8">
    <location>
        <begin position="1"/>
        <end position="11"/>
    </location>
</feature>
<keyword evidence="4 9" id="KW-0812">Transmembrane</keyword>
<feature type="transmembrane region" description="Helical" evidence="9">
    <location>
        <begin position="485"/>
        <end position="502"/>
    </location>
</feature>